<evidence type="ECO:0008006" key="4">
    <source>
        <dbReference type="Google" id="ProtNLM"/>
    </source>
</evidence>
<feature type="compositionally biased region" description="Polar residues" evidence="1">
    <location>
        <begin position="67"/>
        <end position="94"/>
    </location>
</feature>
<reference evidence="2" key="1">
    <citation type="submission" date="2018-05" db="EMBL/GenBank/DDBJ databases">
        <title>Draft genome of Mucuna pruriens seed.</title>
        <authorList>
            <person name="Nnadi N.E."/>
            <person name="Vos R."/>
            <person name="Hasami M.H."/>
            <person name="Devisetty U.K."/>
            <person name="Aguiy J.C."/>
        </authorList>
    </citation>
    <scope>NUCLEOTIDE SEQUENCE [LARGE SCALE GENOMIC DNA]</scope>
    <source>
        <strain evidence="2">JCA_2017</strain>
    </source>
</reference>
<dbReference type="OrthoDB" id="778454at2759"/>
<comment type="caution">
    <text evidence="2">The sequence shown here is derived from an EMBL/GenBank/DDBJ whole genome shotgun (WGS) entry which is preliminary data.</text>
</comment>
<sequence length="143" mass="16249">MTARTKIDVYARTLLMEFEDTFVKFNSFEALKHPAEDNSIFSIDSIVGSFDSNKKESQQAEAESDSGHSSPLSDRVDQSTPSTQENYVSPQPQTIELKSLPEHLKYAYLGDNQQFPVIIANNLSREQEEKLLEVLKRHKKAID</sequence>
<dbReference type="EMBL" id="QJKJ01000406">
    <property type="protein sequence ID" value="RDY12779.1"/>
    <property type="molecule type" value="Genomic_DNA"/>
</dbReference>
<feature type="non-terminal residue" evidence="2">
    <location>
        <position position="1"/>
    </location>
</feature>
<evidence type="ECO:0000313" key="2">
    <source>
        <dbReference type="EMBL" id="RDY12779.1"/>
    </source>
</evidence>
<dbReference type="AlphaFoldDB" id="A0A371ICN2"/>
<evidence type="ECO:0000256" key="1">
    <source>
        <dbReference type="SAM" id="MobiDB-lite"/>
    </source>
</evidence>
<accession>A0A371ICN2</accession>
<organism evidence="2 3">
    <name type="scientific">Mucuna pruriens</name>
    <name type="common">Velvet bean</name>
    <name type="synonym">Dolichos pruriens</name>
    <dbReference type="NCBI Taxonomy" id="157652"/>
    <lineage>
        <taxon>Eukaryota</taxon>
        <taxon>Viridiplantae</taxon>
        <taxon>Streptophyta</taxon>
        <taxon>Embryophyta</taxon>
        <taxon>Tracheophyta</taxon>
        <taxon>Spermatophyta</taxon>
        <taxon>Magnoliopsida</taxon>
        <taxon>eudicotyledons</taxon>
        <taxon>Gunneridae</taxon>
        <taxon>Pentapetalae</taxon>
        <taxon>rosids</taxon>
        <taxon>fabids</taxon>
        <taxon>Fabales</taxon>
        <taxon>Fabaceae</taxon>
        <taxon>Papilionoideae</taxon>
        <taxon>50 kb inversion clade</taxon>
        <taxon>NPAAA clade</taxon>
        <taxon>indigoferoid/millettioid clade</taxon>
        <taxon>Phaseoleae</taxon>
        <taxon>Mucuna</taxon>
    </lineage>
</organism>
<evidence type="ECO:0000313" key="3">
    <source>
        <dbReference type="Proteomes" id="UP000257109"/>
    </source>
</evidence>
<name>A0A371ICN2_MUCPR</name>
<gene>
    <name evidence="2" type="ORF">CR513_02376</name>
</gene>
<dbReference type="Proteomes" id="UP000257109">
    <property type="component" value="Unassembled WGS sequence"/>
</dbReference>
<keyword evidence="3" id="KW-1185">Reference proteome</keyword>
<proteinExistence type="predicted"/>
<feature type="region of interest" description="Disordered" evidence="1">
    <location>
        <begin position="52"/>
        <end position="94"/>
    </location>
</feature>
<protein>
    <recommendedName>
        <fullName evidence="4">Reverse transcriptase domain-containing protein</fullName>
    </recommendedName>
</protein>